<comment type="caution">
    <text evidence="3">The sequence shown here is derived from an EMBL/GenBank/DDBJ whole genome shotgun (WGS) entry which is preliminary data.</text>
</comment>
<dbReference type="Gene3D" id="2.40.128.270">
    <property type="match status" value="1"/>
</dbReference>
<feature type="region of interest" description="Disordered" evidence="1">
    <location>
        <begin position="29"/>
        <end position="51"/>
    </location>
</feature>
<proteinExistence type="predicted"/>
<reference evidence="4" key="1">
    <citation type="journal article" date="2019" name="Int. J. Syst. Evol. Microbiol.">
        <title>The Global Catalogue of Microorganisms (GCM) 10K type strain sequencing project: providing services to taxonomists for standard genome sequencing and annotation.</title>
        <authorList>
            <consortium name="The Broad Institute Genomics Platform"/>
            <consortium name="The Broad Institute Genome Sequencing Center for Infectious Disease"/>
            <person name="Wu L."/>
            <person name="Ma J."/>
        </authorList>
    </citation>
    <scope>NUCLEOTIDE SEQUENCE [LARGE SCALE GENOMIC DNA]</scope>
    <source>
        <strain evidence="4">JCM 13584</strain>
    </source>
</reference>
<evidence type="ECO:0000313" key="4">
    <source>
        <dbReference type="Proteomes" id="UP001499954"/>
    </source>
</evidence>
<name>A0ABP5C3H3_9MICO</name>
<gene>
    <name evidence="3" type="ORF">GCM10009717_22580</name>
</gene>
<evidence type="ECO:0000313" key="3">
    <source>
        <dbReference type="EMBL" id="GAA1956031.1"/>
    </source>
</evidence>
<dbReference type="InterPro" id="IPR038670">
    <property type="entry name" value="HslJ-like_sf"/>
</dbReference>
<dbReference type="Proteomes" id="UP001499954">
    <property type="component" value="Unassembled WGS sequence"/>
</dbReference>
<evidence type="ECO:0000259" key="2">
    <source>
        <dbReference type="Pfam" id="PF03724"/>
    </source>
</evidence>
<dbReference type="Pfam" id="PF03724">
    <property type="entry name" value="META"/>
    <property type="match status" value="1"/>
</dbReference>
<protein>
    <recommendedName>
        <fullName evidence="2">DUF306 domain-containing protein</fullName>
    </recommendedName>
</protein>
<feature type="domain" description="DUF306" evidence="2">
    <location>
        <begin position="46"/>
        <end position="122"/>
    </location>
</feature>
<dbReference type="EMBL" id="BAAAMK010000004">
    <property type="protein sequence ID" value="GAA1956031.1"/>
    <property type="molecule type" value="Genomic_DNA"/>
</dbReference>
<dbReference type="InterPro" id="IPR005184">
    <property type="entry name" value="DUF306_Meta_HslJ"/>
</dbReference>
<dbReference type="RefSeq" id="WP_157416665.1">
    <property type="nucleotide sequence ID" value="NZ_BAAAMK010000004.1"/>
</dbReference>
<sequence>MNALRGIAITATAITAVLLLSGCLGEEGDDRGGSVDPVGTWGDTSDTSAPSLVLADGGGLTGTDGCNRLTGTWTVDESDHVEFHDVASTRMACEGVDTWLEGLSQATVADDTMTVLDQDGSEIGTLERAD</sequence>
<evidence type="ECO:0000256" key="1">
    <source>
        <dbReference type="SAM" id="MobiDB-lite"/>
    </source>
</evidence>
<accession>A0ABP5C3H3</accession>
<organism evidence="3 4">
    <name type="scientific">Agromyces allii</name>
    <dbReference type="NCBI Taxonomy" id="393607"/>
    <lineage>
        <taxon>Bacteria</taxon>
        <taxon>Bacillati</taxon>
        <taxon>Actinomycetota</taxon>
        <taxon>Actinomycetes</taxon>
        <taxon>Micrococcales</taxon>
        <taxon>Microbacteriaceae</taxon>
        <taxon>Agromyces</taxon>
    </lineage>
</organism>
<dbReference type="PROSITE" id="PS51257">
    <property type="entry name" value="PROKAR_LIPOPROTEIN"/>
    <property type="match status" value="1"/>
</dbReference>
<keyword evidence="4" id="KW-1185">Reference proteome</keyword>